<evidence type="ECO:0000256" key="1">
    <source>
        <dbReference type="SAM" id="MobiDB-lite"/>
    </source>
</evidence>
<dbReference type="EMBL" id="LT559118">
    <property type="protein sequence ID" value="SBO93901.1"/>
    <property type="molecule type" value="Genomic_DNA"/>
</dbReference>
<evidence type="ECO:0000313" key="2">
    <source>
        <dbReference type="EMBL" id="SBO93901.1"/>
    </source>
</evidence>
<name>A0A1M4E4Y5_9ACTN</name>
<feature type="region of interest" description="Disordered" evidence="1">
    <location>
        <begin position="106"/>
        <end position="138"/>
    </location>
</feature>
<protein>
    <submittedName>
        <fullName evidence="2">Uncharacterized protein</fullName>
    </submittedName>
</protein>
<dbReference type="AlphaFoldDB" id="A0A1M4E4Y5"/>
<sequence>MDPIVLAAGTALVAAMATDAWEAARDGAVALWRRARPAEVEVVGAELEGVRGQVLEARADGDEDTERALAGSWQIKLQALLRADPALAVEIQRVLDEVLRPALASDEQGSARSVVMKAKASDQARIYQAGRDQHITER</sequence>
<reference evidence="2" key="1">
    <citation type="submission" date="2016-04" db="EMBL/GenBank/DDBJ databases">
        <authorList>
            <person name="Evans L.H."/>
            <person name="Alamgir A."/>
            <person name="Owens N."/>
            <person name="Weber N.D."/>
            <person name="Virtaneva K."/>
            <person name="Barbian K."/>
            <person name="Babar A."/>
            <person name="Rosenke K."/>
        </authorList>
    </citation>
    <scope>NUCLEOTIDE SEQUENCE</scope>
    <source>
        <strain evidence="2">Nono1</strain>
    </source>
</reference>
<gene>
    <name evidence="2" type="ORF">BN4615_P3417</name>
</gene>
<proteinExistence type="predicted"/>
<dbReference type="RefSeq" id="WP_225273063.1">
    <property type="nucleotide sequence ID" value="NZ_CP084058.1"/>
</dbReference>
<organism evidence="2">
    <name type="scientific">Nonomuraea gerenzanensis</name>
    <dbReference type="NCBI Taxonomy" id="93944"/>
    <lineage>
        <taxon>Bacteria</taxon>
        <taxon>Bacillati</taxon>
        <taxon>Actinomycetota</taxon>
        <taxon>Actinomycetes</taxon>
        <taxon>Streptosporangiales</taxon>
        <taxon>Streptosporangiaceae</taxon>
        <taxon>Nonomuraea</taxon>
    </lineage>
</organism>
<accession>A0A1M4E4Y5</accession>